<reference evidence="1 2" key="1">
    <citation type="submission" date="2008-04" db="EMBL/GenBank/DDBJ databases">
        <title>Draft genome sequence of Bacteroides coprocola (DSM 17136).</title>
        <authorList>
            <person name="Sudarsanam P."/>
            <person name="Ley R."/>
            <person name="Guruge J."/>
            <person name="Turnbaugh P.J."/>
            <person name="Mahowald M."/>
            <person name="Liep D."/>
            <person name="Gordon J."/>
        </authorList>
    </citation>
    <scope>NUCLEOTIDE SEQUENCE [LARGE SCALE GENOMIC DNA]</scope>
    <source>
        <strain evidence="1 2">DSM 17136</strain>
    </source>
</reference>
<dbReference type="STRING" id="470145.BACCOP_01652"/>
<sequence length="50" mass="5681">MGCLPRLLSSDPSPAFCSAKVSGFRKWQVTAMRLYCMENNDEEVSSRHFP</sequence>
<dbReference type="AlphaFoldDB" id="B3JIE0"/>
<name>B3JIE0_9BACT</name>
<protein>
    <submittedName>
        <fullName evidence="1">Uncharacterized protein</fullName>
    </submittedName>
</protein>
<evidence type="ECO:0000313" key="1">
    <source>
        <dbReference type="EMBL" id="EDV01329.1"/>
    </source>
</evidence>
<reference evidence="1 2" key="2">
    <citation type="submission" date="2008-04" db="EMBL/GenBank/DDBJ databases">
        <authorList>
            <person name="Fulton L."/>
            <person name="Clifton S."/>
            <person name="Fulton B."/>
            <person name="Xu J."/>
            <person name="Minx P."/>
            <person name="Pepin K.H."/>
            <person name="Johnson M."/>
            <person name="Thiruvilangam P."/>
            <person name="Bhonagiri V."/>
            <person name="Nash W.E."/>
            <person name="Mardis E.R."/>
            <person name="Wilson R.K."/>
        </authorList>
    </citation>
    <scope>NUCLEOTIDE SEQUENCE [LARGE SCALE GENOMIC DNA]</scope>
    <source>
        <strain evidence="1 2">DSM 17136</strain>
    </source>
</reference>
<accession>B3JIE0</accession>
<dbReference type="Proteomes" id="UP000003146">
    <property type="component" value="Unassembled WGS sequence"/>
</dbReference>
<dbReference type="HOGENOM" id="CLU_3114453_0_0_10"/>
<dbReference type="eggNOG" id="ENOG50306EM">
    <property type="taxonomic scope" value="Bacteria"/>
</dbReference>
<organism evidence="1 2">
    <name type="scientific">Phocaeicola coprocola DSM 17136</name>
    <dbReference type="NCBI Taxonomy" id="470145"/>
    <lineage>
        <taxon>Bacteria</taxon>
        <taxon>Pseudomonadati</taxon>
        <taxon>Bacteroidota</taxon>
        <taxon>Bacteroidia</taxon>
        <taxon>Bacteroidales</taxon>
        <taxon>Bacteroidaceae</taxon>
        <taxon>Phocaeicola</taxon>
    </lineage>
</organism>
<gene>
    <name evidence="1" type="ORF">BACCOP_01652</name>
</gene>
<evidence type="ECO:0000313" key="2">
    <source>
        <dbReference type="Proteomes" id="UP000003146"/>
    </source>
</evidence>
<comment type="caution">
    <text evidence="1">The sequence shown here is derived from an EMBL/GenBank/DDBJ whole genome shotgun (WGS) entry which is preliminary data.</text>
</comment>
<dbReference type="EMBL" id="ABIY02000078">
    <property type="protein sequence ID" value="EDV01329.1"/>
    <property type="molecule type" value="Genomic_DNA"/>
</dbReference>
<proteinExistence type="predicted"/>